<reference evidence="2" key="1">
    <citation type="journal article" date="2010" name="Genome Biol.">
        <title>Genome sequence of the necrotrophic plant pathogen Pythium ultimum reveals original pathogenicity mechanisms and effector repertoire.</title>
        <authorList>
            <person name="Levesque C.A."/>
            <person name="Brouwer H."/>
            <person name="Cano L."/>
            <person name="Hamilton J.P."/>
            <person name="Holt C."/>
            <person name="Huitema E."/>
            <person name="Raffaele S."/>
            <person name="Robideau G.P."/>
            <person name="Thines M."/>
            <person name="Win J."/>
            <person name="Zerillo M.M."/>
            <person name="Beakes G.W."/>
            <person name="Boore J.L."/>
            <person name="Busam D."/>
            <person name="Dumas B."/>
            <person name="Ferriera S."/>
            <person name="Fuerstenberg S.I."/>
            <person name="Gachon C.M."/>
            <person name="Gaulin E."/>
            <person name="Govers F."/>
            <person name="Grenville-Briggs L."/>
            <person name="Horner N."/>
            <person name="Hostetler J."/>
            <person name="Jiang R.H."/>
            <person name="Johnson J."/>
            <person name="Krajaejun T."/>
            <person name="Lin H."/>
            <person name="Meijer H.J."/>
            <person name="Moore B."/>
            <person name="Morris P."/>
            <person name="Phuntmart V."/>
            <person name="Puiu D."/>
            <person name="Shetty J."/>
            <person name="Stajich J.E."/>
            <person name="Tripathy S."/>
            <person name="Wawra S."/>
            <person name="van West P."/>
            <person name="Whitty B.R."/>
            <person name="Coutinho P.M."/>
            <person name="Henrissat B."/>
            <person name="Martin F."/>
            <person name="Thomas P.D."/>
            <person name="Tyler B.M."/>
            <person name="De Vries R.P."/>
            <person name="Kamoun S."/>
            <person name="Yandell M."/>
            <person name="Tisserat N."/>
            <person name="Buell C.R."/>
        </authorList>
    </citation>
    <scope>NUCLEOTIDE SEQUENCE</scope>
    <source>
        <strain evidence="2">DAOM:BR144</strain>
    </source>
</reference>
<organism evidence="1 2">
    <name type="scientific">Globisporangium ultimum (strain ATCC 200006 / CBS 805.95 / DAOM BR144)</name>
    <name type="common">Pythium ultimum</name>
    <dbReference type="NCBI Taxonomy" id="431595"/>
    <lineage>
        <taxon>Eukaryota</taxon>
        <taxon>Sar</taxon>
        <taxon>Stramenopiles</taxon>
        <taxon>Oomycota</taxon>
        <taxon>Peronosporomycetes</taxon>
        <taxon>Pythiales</taxon>
        <taxon>Pythiaceae</taxon>
        <taxon>Globisporangium</taxon>
    </lineage>
</organism>
<dbReference type="HOGENOM" id="CLU_2338206_0_0_1"/>
<dbReference type="EnsemblProtists" id="PYU1_T004381">
    <property type="protein sequence ID" value="PYU1_T004381"/>
    <property type="gene ID" value="PYU1_G004371"/>
</dbReference>
<protein>
    <submittedName>
        <fullName evidence="1">Uncharacterized protein</fullName>
    </submittedName>
</protein>
<dbReference type="EMBL" id="GL376631">
    <property type="status" value="NOT_ANNOTATED_CDS"/>
    <property type="molecule type" value="Genomic_DNA"/>
</dbReference>
<keyword evidence="2" id="KW-1185">Reference proteome</keyword>
<dbReference type="InParanoid" id="K3WHD9"/>
<dbReference type="AlphaFoldDB" id="K3WHD9"/>
<reference evidence="2" key="2">
    <citation type="submission" date="2010-04" db="EMBL/GenBank/DDBJ databases">
        <authorList>
            <person name="Buell R."/>
            <person name="Hamilton J."/>
            <person name="Hostetler J."/>
        </authorList>
    </citation>
    <scope>NUCLEOTIDE SEQUENCE [LARGE SCALE GENOMIC DNA]</scope>
    <source>
        <strain evidence="2">DAOM:BR144</strain>
    </source>
</reference>
<accession>K3WHD9</accession>
<sequence length="98" mass="11570">MARSTCEGDFNYFNSELKKLKADAVVYLESIDQKHWMKYKFQEEFNIPTYGEIRSNLLKQVNNWMGTELHSAKPLHAFHLYFLKLGELLSEKHQTTAK</sequence>
<reference evidence="1" key="3">
    <citation type="submission" date="2015-02" db="UniProtKB">
        <authorList>
            <consortium name="EnsemblProtists"/>
        </authorList>
    </citation>
    <scope>IDENTIFICATION</scope>
    <source>
        <strain evidence="1">DAOM BR144</strain>
    </source>
</reference>
<evidence type="ECO:0000313" key="1">
    <source>
        <dbReference type="EnsemblProtists" id="PYU1_T004381"/>
    </source>
</evidence>
<proteinExistence type="predicted"/>
<evidence type="ECO:0000313" key="2">
    <source>
        <dbReference type="Proteomes" id="UP000019132"/>
    </source>
</evidence>
<dbReference type="VEuPathDB" id="FungiDB:PYU1_G004371"/>
<name>K3WHD9_GLOUD</name>
<dbReference type="Proteomes" id="UP000019132">
    <property type="component" value="Unassembled WGS sequence"/>
</dbReference>